<protein>
    <submittedName>
        <fullName evidence="1">Uncharacterized protein</fullName>
    </submittedName>
</protein>
<evidence type="ECO:0000313" key="1">
    <source>
        <dbReference type="EMBL" id="KAG2564533.1"/>
    </source>
</evidence>
<sequence>MKHVNRSGSTRYEINDESCQQQRLVQDSSCAATLNTSPTTRSRDTCATSTSLSITSSPFVTMESASSTQVPLCVLNAGFLSDLPFSGISLNTCTFVASATIVVISPTTVTATSSTTWSKVSRWNVRLAKNTFHSLPWLYTSWMIAHSGRHCQRLPQACLPCLTSGLAPPSGLRLYPLSTHASRSFVV</sequence>
<dbReference type="Proteomes" id="UP000823388">
    <property type="component" value="Chromosome 7N"/>
</dbReference>
<keyword evidence="2" id="KW-1185">Reference proteome</keyword>
<name>A0A8T0PRB5_PANVG</name>
<reference evidence="1" key="1">
    <citation type="submission" date="2020-05" db="EMBL/GenBank/DDBJ databases">
        <title>WGS assembly of Panicum virgatum.</title>
        <authorList>
            <person name="Lovell J.T."/>
            <person name="Jenkins J."/>
            <person name="Shu S."/>
            <person name="Juenger T.E."/>
            <person name="Schmutz J."/>
        </authorList>
    </citation>
    <scope>NUCLEOTIDE SEQUENCE</scope>
    <source>
        <strain evidence="1">AP13</strain>
    </source>
</reference>
<dbReference type="EMBL" id="CM029050">
    <property type="protein sequence ID" value="KAG2564533.1"/>
    <property type="molecule type" value="Genomic_DNA"/>
</dbReference>
<gene>
    <name evidence="1" type="ORF">PVAP13_7NG086889</name>
</gene>
<organism evidence="1 2">
    <name type="scientific">Panicum virgatum</name>
    <name type="common">Blackwell switchgrass</name>
    <dbReference type="NCBI Taxonomy" id="38727"/>
    <lineage>
        <taxon>Eukaryota</taxon>
        <taxon>Viridiplantae</taxon>
        <taxon>Streptophyta</taxon>
        <taxon>Embryophyta</taxon>
        <taxon>Tracheophyta</taxon>
        <taxon>Spermatophyta</taxon>
        <taxon>Magnoliopsida</taxon>
        <taxon>Liliopsida</taxon>
        <taxon>Poales</taxon>
        <taxon>Poaceae</taxon>
        <taxon>PACMAD clade</taxon>
        <taxon>Panicoideae</taxon>
        <taxon>Panicodae</taxon>
        <taxon>Paniceae</taxon>
        <taxon>Panicinae</taxon>
        <taxon>Panicum</taxon>
        <taxon>Panicum sect. Hiantes</taxon>
    </lineage>
</organism>
<comment type="caution">
    <text evidence="1">The sequence shown here is derived from an EMBL/GenBank/DDBJ whole genome shotgun (WGS) entry which is preliminary data.</text>
</comment>
<dbReference type="AlphaFoldDB" id="A0A8T0PRB5"/>
<proteinExistence type="predicted"/>
<accession>A0A8T0PRB5</accession>
<evidence type="ECO:0000313" key="2">
    <source>
        <dbReference type="Proteomes" id="UP000823388"/>
    </source>
</evidence>